<keyword evidence="1" id="KW-0677">Repeat</keyword>
<accession>A0A9P6FV59</accession>
<dbReference type="PROSITE" id="PS51375">
    <property type="entry name" value="PPR"/>
    <property type="match status" value="2"/>
</dbReference>
<evidence type="ECO:0000313" key="5">
    <source>
        <dbReference type="Proteomes" id="UP000780801"/>
    </source>
</evidence>
<protein>
    <submittedName>
        <fullName evidence="4">Uncharacterized protein</fullName>
    </submittedName>
</protein>
<dbReference type="InterPro" id="IPR011990">
    <property type="entry name" value="TPR-like_helical_dom_sf"/>
</dbReference>
<dbReference type="NCBIfam" id="TIGR00756">
    <property type="entry name" value="PPR"/>
    <property type="match status" value="1"/>
</dbReference>
<dbReference type="InterPro" id="IPR002885">
    <property type="entry name" value="PPR_rpt"/>
</dbReference>
<dbReference type="Pfam" id="PF13812">
    <property type="entry name" value="PPR_3"/>
    <property type="match status" value="1"/>
</dbReference>
<feature type="repeat" description="PPR" evidence="2">
    <location>
        <begin position="333"/>
        <end position="367"/>
    </location>
</feature>
<feature type="compositionally biased region" description="Basic and acidic residues" evidence="3">
    <location>
        <begin position="424"/>
        <end position="446"/>
    </location>
</feature>
<feature type="compositionally biased region" description="Low complexity" evidence="3">
    <location>
        <begin position="404"/>
        <end position="423"/>
    </location>
</feature>
<dbReference type="EMBL" id="JAABOA010001571">
    <property type="protein sequence ID" value="KAF9581286.1"/>
    <property type="molecule type" value="Genomic_DNA"/>
</dbReference>
<gene>
    <name evidence="4" type="ORF">BGW38_001753</name>
</gene>
<proteinExistence type="predicted"/>
<dbReference type="Gene3D" id="1.25.40.10">
    <property type="entry name" value="Tetratricopeptide repeat domain"/>
    <property type="match status" value="2"/>
</dbReference>
<feature type="region of interest" description="Disordered" evidence="3">
    <location>
        <begin position="1"/>
        <end position="20"/>
    </location>
</feature>
<evidence type="ECO:0000256" key="3">
    <source>
        <dbReference type="SAM" id="MobiDB-lite"/>
    </source>
</evidence>
<feature type="repeat" description="PPR" evidence="2">
    <location>
        <begin position="172"/>
        <end position="206"/>
    </location>
</feature>
<organism evidence="4 5">
    <name type="scientific">Lunasporangiospora selenospora</name>
    <dbReference type="NCBI Taxonomy" id="979761"/>
    <lineage>
        <taxon>Eukaryota</taxon>
        <taxon>Fungi</taxon>
        <taxon>Fungi incertae sedis</taxon>
        <taxon>Mucoromycota</taxon>
        <taxon>Mortierellomycotina</taxon>
        <taxon>Mortierellomycetes</taxon>
        <taxon>Mortierellales</taxon>
        <taxon>Mortierellaceae</taxon>
        <taxon>Lunasporangiospora</taxon>
    </lineage>
</organism>
<dbReference type="PANTHER" id="PTHR47936:SF1">
    <property type="entry name" value="PENTATRICOPEPTIDE REPEAT-CONTAINING PROTEIN GUN1, CHLOROPLASTIC"/>
    <property type="match status" value="1"/>
</dbReference>
<evidence type="ECO:0000256" key="1">
    <source>
        <dbReference type="ARBA" id="ARBA00022737"/>
    </source>
</evidence>
<feature type="region of interest" description="Disordered" evidence="3">
    <location>
        <begin position="402"/>
        <end position="446"/>
    </location>
</feature>
<dbReference type="PANTHER" id="PTHR47936">
    <property type="entry name" value="PPR_LONG DOMAIN-CONTAINING PROTEIN"/>
    <property type="match status" value="1"/>
</dbReference>
<evidence type="ECO:0000256" key="2">
    <source>
        <dbReference type="PROSITE-ProRule" id="PRU00708"/>
    </source>
</evidence>
<dbReference type="OrthoDB" id="185373at2759"/>
<dbReference type="Proteomes" id="UP000780801">
    <property type="component" value="Unassembled WGS sequence"/>
</dbReference>
<evidence type="ECO:0000313" key="4">
    <source>
        <dbReference type="EMBL" id="KAF9581286.1"/>
    </source>
</evidence>
<name>A0A9P6FV59_9FUNG</name>
<sequence>MGLSTDPTTPPFESTSSLQTTIASQNQPLLNPLSRGLNLSPTFKDASPLLAAIHSKDQEMTWMVYSALKNAGQLGLLLPLHHSLLLRSIRILDKDRFTQVEAQTLTERFEHVWDGMREYHVQPDMNDYTARLEFYVNTRQYLKVDQTWKEIRQAAEASTGVSRSGGAWIQPTLYTYNLVIASCVPRKQISLALDTINRMRRAGIKPDNMSWDYILKIHCAMNNWSAVESTFRLAFDTTALALSTTHPSPDTETSPLKTTEAKAMTIPLGQKARSLHGGRAHGATNPLTKGDDKLTPSLENIHTLFSYYACTQDLDHLRSMFDSHVRLFGLVPTTKTYNEMIKFAFMARRSDDALELFWELESYGLEPSDTMFRRTLASMKRCWGDEEKVKALTENWDQVRARRVGMSSSSSPSLSSLPPGLRSESGRPEGKQGAVEEHGRMAEQAL</sequence>
<dbReference type="AlphaFoldDB" id="A0A9P6FV59"/>
<comment type="caution">
    <text evidence="4">The sequence shown here is derived from an EMBL/GenBank/DDBJ whole genome shotgun (WGS) entry which is preliminary data.</text>
</comment>
<keyword evidence="5" id="KW-1185">Reference proteome</keyword>
<dbReference type="Pfam" id="PF01535">
    <property type="entry name" value="PPR"/>
    <property type="match status" value="1"/>
</dbReference>
<reference evidence="4" key="1">
    <citation type="journal article" date="2020" name="Fungal Divers.">
        <title>Resolving the Mortierellaceae phylogeny through synthesis of multi-gene phylogenetics and phylogenomics.</title>
        <authorList>
            <person name="Vandepol N."/>
            <person name="Liber J."/>
            <person name="Desiro A."/>
            <person name="Na H."/>
            <person name="Kennedy M."/>
            <person name="Barry K."/>
            <person name="Grigoriev I.V."/>
            <person name="Miller A.N."/>
            <person name="O'Donnell K."/>
            <person name="Stajich J.E."/>
            <person name="Bonito G."/>
        </authorList>
    </citation>
    <scope>NUCLEOTIDE SEQUENCE</scope>
    <source>
        <strain evidence="4">KOD1015</strain>
    </source>
</reference>